<evidence type="ECO:0000256" key="1">
    <source>
        <dbReference type="ARBA" id="ARBA00023125"/>
    </source>
</evidence>
<evidence type="ECO:0000313" key="3">
    <source>
        <dbReference type="EMBL" id="CCA21779.1"/>
    </source>
</evidence>
<keyword evidence="1" id="KW-0238">DNA-binding</keyword>
<protein>
    <submittedName>
        <fullName evidence="3">Uncharacterized protein AlNc14C133G7025</fullName>
    </submittedName>
</protein>
<reference evidence="3" key="2">
    <citation type="submission" date="2011-02" db="EMBL/GenBank/DDBJ databases">
        <authorList>
            <person name="MacLean D."/>
        </authorList>
    </citation>
    <scope>NUCLEOTIDE SEQUENCE</scope>
</reference>
<dbReference type="InterPro" id="IPR006600">
    <property type="entry name" value="HTH_CenpB_DNA-bd_dom"/>
</dbReference>
<dbReference type="AlphaFoldDB" id="F0WKH5"/>
<dbReference type="Pfam" id="PF03221">
    <property type="entry name" value="HTH_Tnp_Tc5"/>
    <property type="match status" value="1"/>
</dbReference>
<dbReference type="InterPro" id="IPR009057">
    <property type="entry name" value="Homeodomain-like_sf"/>
</dbReference>
<dbReference type="HOGENOM" id="CLU_018294_5_1_1"/>
<sequence length="205" mass="23691">MSTRARMTHAQKEQLRAYFESHSDLTQHKLDAWAKVTFKLAVKPSRKMIYRVLDTPSNVTVRNPECKTKHTVSSSELEERLLLWIRQCEDYKLPIITADTIQAKAAKCDLVRSGSSRDTVKLQALVFSHGWLFKFQKRHGLTSKRLHDEAASMNMNAVESVRIALKEITLAYEKRDVFNMDETAFFYCTMPVKSITKDRIAGRKH</sequence>
<gene>
    <name evidence="3" type="primary">AlNc14C133G7025</name>
    <name evidence="3" type="ORF">ALNC14_079220</name>
</gene>
<evidence type="ECO:0000259" key="2">
    <source>
        <dbReference type="PROSITE" id="PS51253"/>
    </source>
</evidence>
<organism evidence="3">
    <name type="scientific">Albugo laibachii Nc14</name>
    <dbReference type="NCBI Taxonomy" id="890382"/>
    <lineage>
        <taxon>Eukaryota</taxon>
        <taxon>Sar</taxon>
        <taxon>Stramenopiles</taxon>
        <taxon>Oomycota</taxon>
        <taxon>Peronosporomycetes</taxon>
        <taxon>Albuginales</taxon>
        <taxon>Albuginaceae</taxon>
        <taxon>Albugo</taxon>
    </lineage>
</organism>
<dbReference type="EMBL" id="FR824178">
    <property type="protein sequence ID" value="CCA21779.1"/>
    <property type="molecule type" value="Genomic_DNA"/>
</dbReference>
<dbReference type="GO" id="GO:0003677">
    <property type="term" value="F:DNA binding"/>
    <property type="evidence" value="ECO:0007669"/>
    <property type="project" value="UniProtKB-KW"/>
</dbReference>
<dbReference type="PROSITE" id="PS51253">
    <property type="entry name" value="HTH_CENPB"/>
    <property type="match status" value="1"/>
</dbReference>
<proteinExistence type="predicted"/>
<feature type="domain" description="HTH CENPB-type" evidence="2">
    <location>
        <begin position="65"/>
        <end position="145"/>
    </location>
</feature>
<name>F0WKH5_9STRA</name>
<dbReference type="PANTHER" id="PTHR19303">
    <property type="entry name" value="TRANSPOSON"/>
    <property type="match status" value="1"/>
</dbReference>
<dbReference type="GO" id="GO:0005634">
    <property type="term" value="C:nucleus"/>
    <property type="evidence" value="ECO:0007669"/>
    <property type="project" value="TreeGrafter"/>
</dbReference>
<dbReference type="Gene3D" id="1.10.10.60">
    <property type="entry name" value="Homeodomain-like"/>
    <property type="match status" value="2"/>
</dbReference>
<dbReference type="SUPFAM" id="SSF46689">
    <property type="entry name" value="Homeodomain-like"/>
    <property type="match status" value="1"/>
</dbReference>
<reference evidence="3" key="1">
    <citation type="journal article" date="2011" name="PLoS Biol.">
        <title>Gene gain and loss during evolution of obligate parasitism in the white rust pathogen of Arabidopsis thaliana.</title>
        <authorList>
            <person name="Kemen E."/>
            <person name="Gardiner A."/>
            <person name="Schultz-Larsen T."/>
            <person name="Kemen A.C."/>
            <person name="Balmuth A.L."/>
            <person name="Robert-Seilaniantz A."/>
            <person name="Bailey K."/>
            <person name="Holub E."/>
            <person name="Studholme D.J."/>
            <person name="Maclean D."/>
            <person name="Jones J.D."/>
        </authorList>
    </citation>
    <scope>NUCLEOTIDE SEQUENCE</scope>
</reference>
<dbReference type="InterPro" id="IPR050863">
    <property type="entry name" value="CenT-Element_Derived"/>
</dbReference>
<dbReference type="PANTHER" id="PTHR19303:SF73">
    <property type="entry name" value="PROTEIN PDC2"/>
    <property type="match status" value="1"/>
</dbReference>
<accession>F0WKH5</accession>